<organism evidence="4 5">
    <name type="scientific">Pseudonocardia ailaonensis</name>
    <dbReference type="NCBI Taxonomy" id="367279"/>
    <lineage>
        <taxon>Bacteria</taxon>
        <taxon>Bacillati</taxon>
        <taxon>Actinomycetota</taxon>
        <taxon>Actinomycetes</taxon>
        <taxon>Pseudonocardiales</taxon>
        <taxon>Pseudonocardiaceae</taxon>
        <taxon>Pseudonocardia</taxon>
    </lineage>
</organism>
<reference evidence="4 5" key="1">
    <citation type="journal article" date="2019" name="Int. J. Syst. Evol. Microbiol.">
        <title>The Global Catalogue of Microorganisms (GCM) 10K type strain sequencing project: providing services to taxonomists for standard genome sequencing and annotation.</title>
        <authorList>
            <consortium name="The Broad Institute Genomics Platform"/>
            <consortium name="The Broad Institute Genome Sequencing Center for Infectious Disease"/>
            <person name="Wu L."/>
            <person name="Ma J."/>
        </authorList>
    </citation>
    <scope>NUCLEOTIDE SEQUENCE [LARGE SCALE GENOMIC DNA]</scope>
    <source>
        <strain evidence="4 5">JCM 16009</strain>
    </source>
</reference>
<feature type="region of interest" description="Disordered" evidence="3">
    <location>
        <begin position="1"/>
        <end position="46"/>
    </location>
</feature>
<gene>
    <name evidence="4" type="ORF">GCM10009836_32630</name>
</gene>
<dbReference type="InterPro" id="IPR010520">
    <property type="entry name" value="FrsA-like"/>
</dbReference>
<evidence type="ECO:0000256" key="2">
    <source>
        <dbReference type="ARBA" id="ARBA00022801"/>
    </source>
</evidence>
<comment type="caution">
    <text evidence="4">The sequence shown here is derived from an EMBL/GenBank/DDBJ whole genome shotgun (WGS) entry which is preliminary data.</text>
</comment>
<dbReference type="PANTHER" id="PTHR22946:SF12">
    <property type="entry name" value="CONIDIAL PIGMENT BIOSYNTHESIS PROTEIN AYG1 (AFU_ORTHOLOGUE AFUA_2G17550)"/>
    <property type="match status" value="1"/>
</dbReference>
<keyword evidence="5" id="KW-1185">Reference proteome</keyword>
<dbReference type="SUPFAM" id="SSF53474">
    <property type="entry name" value="alpha/beta-Hydrolases"/>
    <property type="match status" value="1"/>
</dbReference>
<dbReference type="PANTHER" id="PTHR22946">
    <property type="entry name" value="DIENELACTONE HYDROLASE DOMAIN-CONTAINING PROTEIN-RELATED"/>
    <property type="match status" value="1"/>
</dbReference>
<dbReference type="EMBL" id="BAAAQK010000009">
    <property type="protein sequence ID" value="GAA1850295.1"/>
    <property type="molecule type" value="Genomic_DNA"/>
</dbReference>
<sequence length="442" mass="46872">MAGGPGARAALGNAEGNDEADALAPVPTSAQVARRGGSEPGRVRGAAERGGGVVEYFPGEYAWSSAVDVAVMAGGSPADIHRVLGPLGSRARVDRASWARAWSAMAHEQESRAEDDVLAGRTACAAERYLRASIYHSNGQRNEPPGPTKSEAYAAALQAFADAREVGALPLDVVHVDSPDGLLPGYLIRVPGAAEPPPVVVVFGGIDMTKELAFAIVRDMFAARGIACLVIDTPGTGELLRLRGVPSRPDSEVVMSAIVDHLETRSDVDASRVAVLGISMGGYHAVRAAAFEPRVGACVSWGAVWDYGEIWAERWRTRSDSLSLPWFQLPWVLGVEGVDQALERIRAWSLTDVWPRLRQPLLVLHGAEDRQIPVRDAYRAFAAAGSADKQLRVFAADEGGSHHIQSDDPRPARTAIGEWVARVLAPAAQLVGTTADGPPATD</sequence>
<evidence type="ECO:0000256" key="1">
    <source>
        <dbReference type="ARBA" id="ARBA00008645"/>
    </source>
</evidence>
<evidence type="ECO:0000313" key="5">
    <source>
        <dbReference type="Proteomes" id="UP001500449"/>
    </source>
</evidence>
<dbReference type="Gene3D" id="3.40.50.1820">
    <property type="entry name" value="alpha/beta hydrolase"/>
    <property type="match status" value="1"/>
</dbReference>
<evidence type="ECO:0000256" key="3">
    <source>
        <dbReference type="SAM" id="MobiDB-lite"/>
    </source>
</evidence>
<evidence type="ECO:0000313" key="4">
    <source>
        <dbReference type="EMBL" id="GAA1850295.1"/>
    </source>
</evidence>
<dbReference type="InterPro" id="IPR050261">
    <property type="entry name" value="FrsA_esterase"/>
</dbReference>
<dbReference type="InterPro" id="IPR029058">
    <property type="entry name" value="AB_hydrolase_fold"/>
</dbReference>
<accession>A0ABN2N769</accession>
<proteinExistence type="inferred from homology"/>
<dbReference type="Pfam" id="PF06500">
    <property type="entry name" value="FrsA-like"/>
    <property type="match status" value="1"/>
</dbReference>
<comment type="similarity">
    <text evidence="1">Belongs to the AB hydrolase superfamily.</text>
</comment>
<protein>
    <submittedName>
        <fullName evidence="4">Prolyl oligopeptidase family serine peptidase</fullName>
    </submittedName>
</protein>
<dbReference type="Proteomes" id="UP001500449">
    <property type="component" value="Unassembled WGS sequence"/>
</dbReference>
<dbReference type="Gene3D" id="1.20.1440.110">
    <property type="entry name" value="acylaminoacyl peptidase"/>
    <property type="match status" value="1"/>
</dbReference>
<name>A0ABN2N769_9PSEU</name>
<keyword evidence="2" id="KW-0378">Hydrolase</keyword>